<dbReference type="CDD" id="cd00761">
    <property type="entry name" value="Glyco_tranf_GTA_type"/>
    <property type="match status" value="1"/>
</dbReference>
<feature type="domain" description="Glycosyltransferase 2-like" evidence="1">
    <location>
        <begin position="6"/>
        <end position="134"/>
    </location>
</feature>
<dbReference type="Proteomes" id="UP000051166">
    <property type="component" value="Unassembled WGS sequence"/>
</dbReference>
<dbReference type="Pfam" id="PF00535">
    <property type="entry name" value="Glycos_transf_2"/>
    <property type="match status" value="1"/>
</dbReference>
<keyword evidence="3" id="KW-1185">Reference proteome</keyword>
<dbReference type="GeneID" id="98308213"/>
<organism evidence="2 3">
    <name type="scientific">Liquorilactobacillus satsumensis DSM 16230 = JCM 12392</name>
    <dbReference type="NCBI Taxonomy" id="1423801"/>
    <lineage>
        <taxon>Bacteria</taxon>
        <taxon>Bacillati</taxon>
        <taxon>Bacillota</taxon>
        <taxon>Bacilli</taxon>
        <taxon>Lactobacillales</taxon>
        <taxon>Lactobacillaceae</taxon>
        <taxon>Liquorilactobacillus</taxon>
    </lineage>
</organism>
<dbReference type="RefSeq" id="WP_056960874.1">
    <property type="nucleotide sequence ID" value="NZ_AZFQ01000039.1"/>
</dbReference>
<protein>
    <submittedName>
        <fullName evidence="2">Glycosyl transferase family 2</fullName>
    </submittedName>
</protein>
<sequence length="326" mass="37754">MSVEVSIIMPTYNSAAYVEKSIAAVQSQNTSFETELIIVDDGSVDQTVALVKKRQKQNAHLLLLQQSNQKQAAARNHGLEHASGKYIMFVDSDDLLLPGAVEKLHQALQLQGKKFAVGGIIKRFKDHDEVEDKSILEGAHDQKQMLACYLAQNQEMDVGLWGKMFIRDVLGAQKLENGNFFEDSLFVFDYLLKLKPNEIAYVQQPLYVLFKHDNTTTTSYDSTIDQRALDYLNKVKLRLQQYGTLDQRMFAAFVSRTILHVVHHHIKYDADWNSKQQRSLLNSKFSAEIRCTNRWLSRKYRMALFLAKYFPKFYIRMYRGEKLRRN</sequence>
<dbReference type="SUPFAM" id="SSF53448">
    <property type="entry name" value="Nucleotide-diphospho-sugar transferases"/>
    <property type="match status" value="1"/>
</dbReference>
<name>A0A0R1UYY5_9LACO</name>
<comment type="caution">
    <text evidence="2">The sequence shown here is derived from an EMBL/GenBank/DDBJ whole genome shotgun (WGS) entry which is preliminary data.</text>
</comment>
<proteinExistence type="predicted"/>
<evidence type="ECO:0000259" key="1">
    <source>
        <dbReference type="Pfam" id="PF00535"/>
    </source>
</evidence>
<dbReference type="GO" id="GO:0016758">
    <property type="term" value="F:hexosyltransferase activity"/>
    <property type="evidence" value="ECO:0007669"/>
    <property type="project" value="UniProtKB-ARBA"/>
</dbReference>
<dbReference type="STRING" id="1423801.FD50_GL000802"/>
<dbReference type="Gene3D" id="3.90.550.10">
    <property type="entry name" value="Spore Coat Polysaccharide Biosynthesis Protein SpsA, Chain A"/>
    <property type="match status" value="1"/>
</dbReference>
<evidence type="ECO:0000313" key="2">
    <source>
        <dbReference type="EMBL" id="KRL98487.1"/>
    </source>
</evidence>
<keyword evidence="2" id="KW-0808">Transferase</keyword>
<dbReference type="InterPro" id="IPR029044">
    <property type="entry name" value="Nucleotide-diphossugar_trans"/>
</dbReference>
<evidence type="ECO:0000313" key="3">
    <source>
        <dbReference type="Proteomes" id="UP000051166"/>
    </source>
</evidence>
<dbReference type="PANTHER" id="PTHR22916">
    <property type="entry name" value="GLYCOSYLTRANSFERASE"/>
    <property type="match status" value="1"/>
</dbReference>
<gene>
    <name evidence="2" type="ORF">FD50_GL000802</name>
</gene>
<dbReference type="AlphaFoldDB" id="A0A0R1UYY5"/>
<dbReference type="EMBL" id="AZFQ01000039">
    <property type="protein sequence ID" value="KRL98487.1"/>
    <property type="molecule type" value="Genomic_DNA"/>
</dbReference>
<dbReference type="PATRIC" id="fig|1423801.4.peg.815"/>
<dbReference type="OrthoDB" id="396512at2"/>
<dbReference type="InterPro" id="IPR001173">
    <property type="entry name" value="Glyco_trans_2-like"/>
</dbReference>
<reference evidence="2 3" key="1">
    <citation type="journal article" date="2015" name="Genome Announc.">
        <title>Expanding the biotechnology potential of lactobacilli through comparative genomics of 213 strains and associated genera.</title>
        <authorList>
            <person name="Sun Z."/>
            <person name="Harris H.M."/>
            <person name="McCann A."/>
            <person name="Guo C."/>
            <person name="Argimon S."/>
            <person name="Zhang W."/>
            <person name="Yang X."/>
            <person name="Jeffery I.B."/>
            <person name="Cooney J.C."/>
            <person name="Kagawa T.F."/>
            <person name="Liu W."/>
            <person name="Song Y."/>
            <person name="Salvetti E."/>
            <person name="Wrobel A."/>
            <person name="Rasinkangas P."/>
            <person name="Parkhill J."/>
            <person name="Rea M.C."/>
            <person name="O'Sullivan O."/>
            <person name="Ritari J."/>
            <person name="Douillard F.P."/>
            <person name="Paul Ross R."/>
            <person name="Yang R."/>
            <person name="Briner A.E."/>
            <person name="Felis G.E."/>
            <person name="de Vos W.M."/>
            <person name="Barrangou R."/>
            <person name="Klaenhammer T.R."/>
            <person name="Caufield P.W."/>
            <person name="Cui Y."/>
            <person name="Zhang H."/>
            <person name="O'Toole P.W."/>
        </authorList>
    </citation>
    <scope>NUCLEOTIDE SEQUENCE [LARGE SCALE GENOMIC DNA]</scope>
    <source>
        <strain evidence="2 3">DSM 16230</strain>
    </source>
</reference>
<dbReference type="PANTHER" id="PTHR22916:SF3">
    <property type="entry name" value="UDP-GLCNAC:BETAGAL BETA-1,3-N-ACETYLGLUCOSAMINYLTRANSFERASE-LIKE PROTEIN 1"/>
    <property type="match status" value="1"/>
</dbReference>
<accession>A0A0R1UYY5</accession>